<dbReference type="Gene3D" id="1.10.10.10">
    <property type="entry name" value="Winged helix-like DNA-binding domain superfamily/Winged helix DNA-binding domain"/>
    <property type="match status" value="1"/>
</dbReference>
<dbReference type="InterPro" id="IPR003812">
    <property type="entry name" value="Fido"/>
</dbReference>
<protein>
    <submittedName>
        <fullName evidence="4">Filamentation induced by cAMP protein Fic</fullName>
    </submittedName>
</protein>
<evidence type="ECO:0000259" key="3">
    <source>
        <dbReference type="PROSITE" id="PS51459"/>
    </source>
</evidence>
<gene>
    <name evidence="4" type="ORF">UT11_C0063G0002</name>
</gene>
<feature type="binding site" evidence="2">
    <location>
        <begin position="205"/>
        <end position="212"/>
    </location>
    <ligand>
        <name>ATP</name>
        <dbReference type="ChEBI" id="CHEBI:30616"/>
    </ligand>
</feature>
<comment type="caution">
    <text evidence="4">The sequence shown here is derived from an EMBL/GenBank/DDBJ whole genome shotgun (WGS) entry which is preliminary data.</text>
</comment>
<sequence>MAENLLDKRLANISSEIWQQIAQIDELKGRFSQGIKIMPDSFNSLKKSALISSAGASTRIEGAKLSDEEVENLIKGISIQKLTDRDSQEAKGYFELLSNVFDNADKISISENSIKSLHKQLLKYVDKDTSHRGKYKTMDNKVVAMDPSSKITGIVFDTTPPYLTTKQMSELVLWTQDSLKNIKIHPILVIINFVVEFLKIHPFQDGNGRLSRILTNLLLLKQGYQFMPFISHEKLIEDNKTDYYLTLRRSQKTFETKKENISSWLEFFLLILHTQAKQAVDLLSADYIETTLSSKQMEVWQFLQSVNETSAGEIAVVTKISRPTVNQVLEKLLRLKKIEKIGLGSATRYRKI</sequence>
<dbReference type="GO" id="GO:0005524">
    <property type="term" value="F:ATP binding"/>
    <property type="evidence" value="ECO:0007669"/>
    <property type="project" value="UniProtKB-KW"/>
</dbReference>
<keyword evidence="2" id="KW-0067">ATP-binding</keyword>
<reference evidence="4 5" key="1">
    <citation type="journal article" date="2015" name="Nature">
        <title>rRNA introns, odd ribosomes, and small enigmatic genomes across a large radiation of phyla.</title>
        <authorList>
            <person name="Brown C.T."/>
            <person name="Hug L.A."/>
            <person name="Thomas B.C."/>
            <person name="Sharon I."/>
            <person name="Castelle C.J."/>
            <person name="Singh A."/>
            <person name="Wilkins M.J."/>
            <person name="Williams K.H."/>
            <person name="Banfield J.F."/>
        </authorList>
    </citation>
    <scope>NUCLEOTIDE SEQUENCE [LARGE SCALE GENOMIC DNA]</scope>
</reference>
<organism evidence="4 5">
    <name type="scientific">Berkelbacteria bacterium GW2011_GWA2_38_9</name>
    <dbReference type="NCBI Taxonomy" id="1618334"/>
    <lineage>
        <taxon>Bacteria</taxon>
        <taxon>Candidatus Berkelbacteria</taxon>
    </lineage>
</organism>
<feature type="active site" evidence="1">
    <location>
        <position position="201"/>
    </location>
</feature>
<name>A0A0G0L6W3_9BACT</name>
<evidence type="ECO:0000256" key="2">
    <source>
        <dbReference type="PIRSR" id="PIRSR640198-2"/>
    </source>
</evidence>
<keyword evidence="2" id="KW-0547">Nucleotide-binding</keyword>
<dbReference type="Pfam" id="PF02661">
    <property type="entry name" value="Fic"/>
    <property type="match status" value="1"/>
</dbReference>
<feature type="binding site" evidence="2">
    <location>
        <begin position="243"/>
        <end position="244"/>
    </location>
    <ligand>
        <name>ATP</name>
        <dbReference type="ChEBI" id="CHEBI:30616"/>
    </ligand>
</feature>
<accession>A0A0G0L6W3</accession>
<dbReference type="InterPro" id="IPR040198">
    <property type="entry name" value="Fido_containing"/>
</dbReference>
<dbReference type="PANTHER" id="PTHR13504">
    <property type="entry name" value="FIDO DOMAIN-CONTAINING PROTEIN DDB_G0283145"/>
    <property type="match status" value="1"/>
</dbReference>
<dbReference type="Gene3D" id="1.10.3290.10">
    <property type="entry name" value="Fido-like domain"/>
    <property type="match status" value="1"/>
</dbReference>
<dbReference type="AlphaFoldDB" id="A0A0G0L6W3"/>
<evidence type="ECO:0000313" key="5">
    <source>
        <dbReference type="Proteomes" id="UP000033934"/>
    </source>
</evidence>
<dbReference type="InterPro" id="IPR036388">
    <property type="entry name" value="WH-like_DNA-bd_sf"/>
</dbReference>
<evidence type="ECO:0000313" key="4">
    <source>
        <dbReference type="EMBL" id="KKQ86752.1"/>
    </source>
</evidence>
<dbReference type="InterPro" id="IPR036597">
    <property type="entry name" value="Fido-like_dom_sf"/>
</dbReference>
<dbReference type="PANTHER" id="PTHR13504:SF38">
    <property type="entry name" value="FIDO DOMAIN-CONTAINING PROTEIN"/>
    <property type="match status" value="1"/>
</dbReference>
<dbReference type="EMBL" id="LBVO01000063">
    <property type="protein sequence ID" value="KKQ86752.1"/>
    <property type="molecule type" value="Genomic_DNA"/>
</dbReference>
<feature type="domain" description="Fido" evidence="3">
    <location>
        <begin position="109"/>
        <end position="270"/>
    </location>
</feature>
<evidence type="ECO:0000256" key="1">
    <source>
        <dbReference type="PIRSR" id="PIRSR640198-1"/>
    </source>
</evidence>
<dbReference type="SUPFAM" id="SSF140931">
    <property type="entry name" value="Fic-like"/>
    <property type="match status" value="1"/>
</dbReference>
<dbReference type="Proteomes" id="UP000033934">
    <property type="component" value="Unassembled WGS sequence"/>
</dbReference>
<dbReference type="PATRIC" id="fig|1618334.3.peg.796"/>
<dbReference type="PROSITE" id="PS51459">
    <property type="entry name" value="FIDO"/>
    <property type="match status" value="1"/>
</dbReference>
<proteinExistence type="predicted"/>